<dbReference type="Pfam" id="PF01557">
    <property type="entry name" value="FAA_hydrolase"/>
    <property type="match status" value="1"/>
</dbReference>
<name>D3S1P4_FERPA</name>
<dbReference type="GeneID" id="8777657"/>
<dbReference type="HOGENOM" id="CLU_028458_4_2_2"/>
<dbReference type="GO" id="GO:0019752">
    <property type="term" value="P:carboxylic acid metabolic process"/>
    <property type="evidence" value="ECO:0007669"/>
    <property type="project" value="UniProtKB-ARBA"/>
</dbReference>
<dbReference type="PaxDb" id="589924-Ferp_0164"/>
<dbReference type="EC" id="5.3.3.10" evidence="4"/>
<accession>D3S1P4</accession>
<dbReference type="KEGG" id="fpl:Ferp_0164"/>
<dbReference type="SUPFAM" id="SSF56529">
    <property type="entry name" value="FAH"/>
    <property type="match status" value="1"/>
</dbReference>
<reference evidence="4 5" key="2">
    <citation type="journal article" date="2011" name="Stand. Genomic Sci.">
        <title>Complete genome sequence of Ferroglobus placidus AEDII12DO.</title>
        <authorList>
            <person name="Anderson I."/>
            <person name="Risso C."/>
            <person name="Holmes D."/>
            <person name="Lucas S."/>
            <person name="Copeland A."/>
            <person name="Lapidus A."/>
            <person name="Cheng J.F."/>
            <person name="Bruce D."/>
            <person name="Goodwin L."/>
            <person name="Pitluck S."/>
            <person name="Saunders E."/>
            <person name="Brettin T."/>
            <person name="Detter J.C."/>
            <person name="Han C."/>
            <person name="Tapia R."/>
            <person name="Larimer F."/>
            <person name="Land M."/>
            <person name="Hauser L."/>
            <person name="Woyke T."/>
            <person name="Lovley D."/>
            <person name="Kyrpides N."/>
            <person name="Ivanova N."/>
        </authorList>
    </citation>
    <scope>NUCLEOTIDE SEQUENCE [LARGE SCALE GENOMIC DNA]</scope>
    <source>
        <strain evidence="5">DSM 10642 / AEDII12DO</strain>
    </source>
</reference>
<feature type="domain" description="Fumarylacetoacetase-like C-terminal" evidence="3">
    <location>
        <begin position="46"/>
        <end position="239"/>
    </location>
</feature>
<dbReference type="PANTHER" id="PTHR42796">
    <property type="entry name" value="FUMARYLACETOACETATE HYDROLASE DOMAIN-CONTAINING PROTEIN 2A-RELATED"/>
    <property type="match status" value="1"/>
</dbReference>
<dbReference type="FunFam" id="3.90.850.10:FF:000002">
    <property type="entry name" value="2-hydroxyhepta-2,4-diene-1,7-dioate isomerase"/>
    <property type="match status" value="1"/>
</dbReference>
<dbReference type="PANTHER" id="PTHR42796:SF4">
    <property type="entry name" value="FUMARYLACETOACETATE HYDROLASE DOMAIN-CONTAINING PROTEIN 2A"/>
    <property type="match status" value="1"/>
</dbReference>
<gene>
    <name evidence="4" type="ordered locus">Ferp_0164</name>
</gene>
<dbReference type="InterPro" id="IPR011234">
    <property type="entry name" value="Fumarylacetoacetase-like_C"/>
</dbReference>
<dbReference type="GO" id="GO:0046872">
    <property type="term" value="F:metal ion binding"/>
    <property type="evidence" value="ECO:0007669"/>
    <property type="project" value="UniProtKB-KW"/>
</dbReference>
<keyword evidence="5" id="KW-1185">Reference proteome</keyword>
<comment type="similarity">
    <text evidence="1">Belongs to the FAH family.</text>
</comment>
<dbReference type="EMBL" id="CP001899">
    <property type="protein sequence ID" value="ADC64351.1"/>
    <property type="molecule type" value="Genomic_DNA"/>
</dbReference>
<organism evidence="4 5">
    <name type="scientific">Ferroglobus placidus (strain DSM 10642 / AEDII12DO)</name>
    <dbReference type="NCBI Taxonomy" id="589924"/>
    <lineage>
        <taxon>Archaea</taxon>
        <taxon>Methanobacteriati</taxon>
        <taxon>Methanobacteriota</taxon>
        <taxon>Archaeoglobi</taxon>
        <taxon>Archaeoglobales</taxon>
        <taxon>Archaeoglobaceae</taxon>
        <taxon>Ferroglobus</taxon>
    </lineage>
</organism>
<evidence type="ECO:0000313" key="4">
    <source>
        <dbReference type="EMBL" id="ADC64351.1"/>
    </source>
</evidence>
<dbReference type="RefSeq" id="WP_012964698.1">
    <property type="nucleotide sequence ID" value="NC_013849.1"/>
</dbReference>
<dbReference type="Gene3D" id="3.90.850.10">
    <property type="entry name" value="Fumarylacetoacetase-like, C-terminal domain"/>
    <property type="match status" value="1"/>
</dbReference>
<reference evidence="5" key="1">
    <citation type="submission" date="2010-02" db="EMBL/GenBank/DDBJ databases">
        <title>Complete sequence of Ferroglobus placidus DSM 10642.</title>
        <authorList>
            <consortium name="US DOE Joint Genome Institute"/>
            <person name="Lucas S."/>
            <person name="Copeland A."/>
            <person name="Lapidus A."/>
            <person name="Cheng J.-F."/>
            <person name="Bruce D."/>
            <person name="Goodwin L."/>
            <person name="Pitluck S."/>
            <person name="Saunders E."/>
            <person name="Brettin T."/>
            <person name="Detter J.C."/>
            <person name="Han C."/>
            <person name="Tapia R."/>
            <person name="Larimer F."/>
            <person name="Land M."/>
            <person name="Hauser L."/>
            <person name="Kyrpides N."/>
            <person name="Ivanova N."/>
            <person name="Holmes D."/>
            <person name="Lovley D."/>
            <person name="Kyrpides N."/>
            <person name="Anderson I.J."/>
            <person name="Woyke T."/>
        </authorList>
    </citation>
    <scope>NUCLEOTIDE SEQUENCE [LARGE SCALE GENOMIC DNA]</scope>
    <source>
        <strain evidence="5">DSM 10642 / AEDII12DO</strain>
    </source>
</reference>
<evidence type="ECO:0000256" key="2">
    <source>
        <dbReference type="ARBA" id="ARBA00022723"/>
    </source>
</evidence>
<dbReference type="Proteomes" id="UP000002613">
    <property type="component" value="Chromosome"/>
</dbReference>
<protein>
    <submittedName>
        <fullName evidence="4">5-carboxymethyl-2-hydroxymuconate Delta-isomerase</fullName>
        <ecNumber evidence="4">5.3.3.10</ecNumber>
    </submittedName>
</protein>
<evidence type="ECO:0000256" key="1">
    <source>
        <dbReference type="ARBA" id="ARBA00010211"/>
    </source>
</evidence>
<dbReference type="AlphaFoldDB" id="D3S1P4"/>
<keyword evidence="4" id="KW-0413">Isomerase</keyword>
<dbReference type="eggNOG" id="arCOG00235">
    <property type="taxonomic scope" value="Archaea"/>
</dbReference>
<dbReference type="GO" id="GO:0008704">
    <property type="term" value="F:5-carboxymethyl-2-hydroxymuconate delta-isomerase activity"/>
    <property type="evidence" value="ECO:0007669"/>
    <property type="project" value="UniProtKB-EC"/>
</dbReference>
<keyword evidence="2" id="KW-0479">Metal-binding</keyword>
<dbReference type="InterPro" id="IPR036663">
    <property type="entry name" value="Fumarylacetoacetase_C_sf"/>
</dbReference>
<sequence length="240" mass="26903">MAYGRFVYAGEVFEGYFELSGGKIIYDGLEFEIEAVKFLPPVKPEKIIGVALNYEDHAKELGMEVPKEPALFLKSPSSVVGNEDYIILPPKPKRVDYEGELAVVIRKRCKNVSKEDAEDYILGYTCFNDVTARDLQQAGWQWDIVKSFDTFSPMGPYVVNVDPSNLRIRTYLNGKVVQDSSTKNLIFDVPTLIEYISSLMTLKKYDVIATGTPPGVGALKRGDVVEVEIEGVGRLKNYVR</sequence>
<dbReference type="InterPro" id="IPR051121">
    <property type="entry name" value="FAH"/>
</dbReference>
<proteinExistence type="inferred from homology"/>
<dbReference type="STRING" id="589924.Ferp_0164"/>
<evidence type="ECO:0000313" key="5">
    <source>
        <dbReference type="Proteomes" id="UP000002613"/>
    </source>
</evidence>
<evidence type="ECO:0000259" key="3">
    <source>
        <dbReference type="Pfam" id="PF01557"/>
    </source>
</evidence>
<dbReference type="OrthoDB" id="6242at2157"/>